<dbReference type="PANTHER" id="PTHR39069:SF8">
    <property type="entry name" value="FI17111P1"/>
    <property type="match status" value="1"/>
</dbReference>
<dbReference type="PANTHER" id="PTHR39069">
    <property type="entry name" value="ECDYSONE-INDUCIBLE GENE E1, ISOFORM A"/>
    <property type="match status" value="1"/>
</dbReference>
<dbReference type="OMA" id="CHEDSEC"/>
<dbReference type="EMBL" id="LNIX01000007">
    <property type="protein sequence ID" value="OXA51627.1"/>
    <property type="molecule type" value="Genomic_DNA"/>
</dbReference>
<dbReference type="OrthoDB" id="5912242at2759"/>
<feature type="signal peptide" evidence="1">
    <location>
        <begin position="1"/>
        <end position="24"/>
    </location>
</feature>
<accession>A0A226E3T0</accession>
<comment type="caution">
    <text evidence="2">The sequence shown here is derived from an EMBL/GenBank/DDBJ whole genome shotgun (WGS) entry which is preliminary data.</text>
</comment>
<protein>
    <submittedName>
        <fullName evidence="2">Tenascin-X</fullName>
    </submittedName>
</protein>
<keyword evidence="3" id="KW-1185">Reference proteome</keyword>
<evidence type="ECO:0000256" key="1">
    <source>
        <dbReference type="SAM" id="SignalP"/>
    </source>
</evidence>
<keyword evidence="1" id="KW-0732">Signal</keyword>
<dbReference type="AlphaFoldDB" id="A0A226E3T0"/>
<proteinExistence type="predicted"/>
<reference evidence="2 3" key="1">
    <citation type="submission" date="2015-12" db="EMBL/GenBank/DDBJ databases">
        <title>The genome of Folsomia candida.</title>
        <authorList>
            <person name="Faddeeva A."/>
            <person name="Derks M.F."/>
            <person name="Anvar Y."/>
            <person name="Smit S."/>
            <person name="Van Straalen N."/>
            <person name="Roelofs D."/>
        </authorList>
    </citation>
    <scope>NUCLEOTIDE SEQUENCE [LARGE SCALE GENOMIC DNA]</scope>
    <source>
        <strain evidence="2 3">VU population</strain>
        <tissue evidence="2">Whole body</tissue>
    </source>
</reference>
<feature type="chain" id="PRO_5012623962" evidence="1">
    <location>
        <begin position="25"/>
        <end position="441"/>
    </location>
</feature>
<evidence type="ECO:0000313" key="3">
    <source>
        <dbReference type="Proteomes" id="UP000198287"/>
    </source>
</evidence>
<organism evidence="2 3">
    <name type="scientific">Folsomia candida</name>
    <name type="common">Springtail</name>
    <dbReference type="NCBI Taxonomy" id="158441"/>
    <lineage>
        <taxon>Eukaryota</taxon>
        <taxon>Metazoa</taxon>
        <taxon>Ecdysozoa</taxon>
        <taxon>Arthropoda</taxon>
        <taxon>Hexapoda</taxon>
        <taxon>Collembola</taxon>
        <taxon>Entomobryomorpha</taxon>
        <taxon>Isotomoidea</taxon>
        <taxon>Isotomidae</taxon>
        <taxon>Proisotominae</taxon>
        <taxon>Folsomia</taxon>
    </lineage>
</organism>
<evidence type="ECO:0000313" key="2">
    <source>
        <dbReference type="EMBL" id="OXA51627.1"/>
    </source>
</evidence>
<dbReference type="Proteomes" id="UP000198287">
    <property type="component" value="Unassembled WGS sequence"/>
</dbReference>
<sequence>MTGKYKILILIAVITILQFRIGNAQVSHQEGLSISYTPGHYGDHCLYPSQCDANSKLSCVEGICRCSSEYEIYDSVREQCAIREGQRCSPPKFFFGENNPCVSNAYCSESRRTCECEAHAFPDSNSGSCIRKKSYNDSCAASTECDDLKYLSCVEGLCSCRLSTFDEYHQICRRKIGDACARTKDCVQNSECLNGKCACNIGYSATAAKTCGLSYSKPCGVDGDQAESCSDIYFACVNGECRCKNPSYEVFDNVTGNCLSLVGGLCHLFLPSSTQQSLKLKNCVQNAECVRRDLSPLSQCECVQGFVETLSGHCRLSHGSTCAVPGQNVQECAEPLVCKNMKCECQNGNDIYDPAMKICRRIVGSICSVGNSECVSNSECHNSRCKCNFGFLPTLRGECFPDTPSHSGIGSTENSISTGFDETHLPKIHREYHQQIYPFHK</sequence>
<gene>
    <name evidence="2" type="ORF">Fcan01_13257</name>
</gene>
<name>A0A226E3T0_FOLCA</name>